<comment type="caution">
    <text evidence="2">The sequence shown here is derived from an EMBL/GenBank/DDBJ whole genome shotgun (WGS) entry which is preliminary data.</text>
</comment>
<dbReference type="AlphaFoldDB" id="A0A7W0HK02"/>
<sequence>MHPDGSFFTTHDGLKIRYGIWPPKSALPRASVVYLSGRAEFLEKNRETITGLRKRGFAVYSFDWRGQGLSSRILDNPHKGYVRSFADYGKDLNAFVTRIAKPEPALPKILLAHSMGGNIGMQFLRESPGFFDRAALVSPMFDIHTFPFPRGLTRKLVQRAVRAGRAERYIPGAGDYSFKPGRFRGNDLTGDPERFLDEIREVRKNPDLALGGVTFGWAAAAFDAIDCLAVPGYVEAVKTPVLMASGTRDRVVDTRSHQRICSRLPCCRLVKIQGARHEILKETDACQQVFWQAFDRFAGCSFMAF</sequence>
<dbReference type="EC" id="3.1.1.5" evidence="2"/>
<proteinExistence type="predicted"/>
<evidence type="ECO:0000313" key="3">
    <source>
        <dbReference type="Proteomes" id="UP000525298"/>
    </source>
</evidence>
<keyword evidence="2" id="KW-0378">Hydrolase</keyword>
<dbReference type="SUPFAM" id="SSF53474">
    <property type="entry name" value="alpha/beta-Hydrolases"/>
    <property type="match status" value="1"/>
</dbReference>
<evidence type="ECO:0000313" key="2">
    <source>
        <dbReference type="EMBL" id="MBA2880730.1"/>
    </source>
</evidence>
<dbReference type="InterPro" id="IPR029058">
    <property type="entry name" value="AB_hydrolase_fold"/>
</dbReference>
<reference evidence="2 3" key="1">
    <citation type="submission" date="2020-07" db="EMBL/GenBank/DDBJ databases">
        <title>Genomic Encyclopedia of Type Strains, Phase IV (KMG-IV): sequencing the most valuable type-strain genomes for metagenomic binning, comparative biology and taxonomic classification.</title>
        <authorList>
            <person name="Goeker M."/>
        </authorList>
    </citation>
    <scope>NUCLEOTIDE SEQUENCE [LARGE SCALE GENOMIC DNA]</scope>
    <source>
        <strain evidence="2 3">DSM 17721</strain>
    </source>
</reference>
<dbReference type="PANTHER" id="PTHR11614">
    <property type="entry name" value="PHOSPHOLIPASE-RELATED"/>
    <property type="match status" value="1"/>
</dbReference>
<dbReference type="Pfam" id="PF12146">
    <property type="entry name" value="Hydrolase_4"/>
    <property type="match status" value="1"/>
</dbReference>
<keyword evidence="3" id="KW-1185">Reference proteome</keyword>
<dbReference type="GO" id="GO:0004622">
    <property type="term" value="F:phosphatidylcholine lysophospholipase activity"/>
    <property type="evidence" value="ECO:0007669"/>
    <property type="project" value="UniProtKB-EC"/>
</dbReference>
<dbReference type="RefSeq" id="WP_181550390.1">
    <property type="nucleotide sequence ID" value="NZ_JACDUS010000002.1"/>
</dbReference>
<organism evidence="2 3">
    <name type="scientific">Desulfosalsimonas propionicica</name>
    <dbReference type="NCBI Taxonomy" id="332175"/>
    <lineage>
        <taxon>Bacteria</taxon>
        <taxon>Pseudomonadati</taxon>
        <taxon>Thermodesulfobacteriota</taxon>
        <taxon>Desulfobacteria</taxon>
        <taxon>Desulfobacterales</taxon>
        <taxon>Desulfosalsimonadaceae</taxon>
        <taxon>Desulfosalsimonas</taxon>
    </lineage>
</organism>
<dbReference type="Gene3D" id="3.40.50.1820">
    <property type="entry name" value="alpha/beta hydrolase"/>
    <property type="match status" value="1"/>
</dbReference>
<evidence type="ECO:0000259" key="1">
    <source>
        <dbReference type="Pfam" id="PF12146"/>
    </source>
</evidence>
<protein>
    <submittedName>
        <fullName evidence="2">Lysophospholipase</fullName>
        <ecNumber evidence="2">3.1.1.5</ecNumber>
    </submittedName>
</protein>
<accession>A0A7W0HK02</accession>
<dbReference type="EMBL" id="JACDUS010000002">
    <property type="protein sequence ID" value="MBA2880730.1"/>
    <property type="molecule type" value="Genomic_DNA"/>
</dbReference>
<dbReference type="InterPro" id="IPR022742">
    <property type="entry name" value="Hydrolase_4"/>
</dbReference>
<name>A0A7W0HK02_9BACT</name>
<gene>
    <name evidence="2" type="ORF">HNR65_001048</name>
</gene>
<dbReference type="InterPro" id="IPR051044">
    <property type="entry name" value="MAG_DAG_Lipase"/>
</dbReference>
<dbReference type="Proteomes" id="UP000525298">
    <property type="component" value="Unassembled WGS sequence"/>
</dbReference>
<feature type="domain" description="Serine aminopeptidase S33" evidence="1">
    <location>
        <begin position="28"/>
        <end position="284"/>
    </location>
</feature>